<evidence type="ECO:0000313" key="2">
    <source>
        <dbReference type="EMBL" id="EFI27081.1"/>
    </source>
</evidence>
<dbReference type="Gene3D" id="2.70.50.70">
    <property type="match status" value="1"/>
</dbReference>
<evidence type="ECO:0000313" key="3">
    <source>
        <dbReference type="Proteomes" id="UP000001861"/>
    </source>
</evidence>
<comment type="caution">
    <text evidence="2">The sequence shown here is derived from an EMBL/GenBank/DDBJ whole genome shotgun (WGS) entry which is preliminary data.</text>
</comment>
<protein>
    <submittedName>
        <fullName evidence="2">Uncharacterized protein</fullName>
    </submittedName>
</protein>
<dbReference type="KEGG" id="cci:CC1G_15210"/>
<keyword evidence="3" id="KW-1185">Reference proteome</keyword>
<dbReference type="Proteomes" id="UP000001861">
    <property type="component" value="Unassembled WGS sequence"/>
</dbReference>
<name>D6RPJ5_COPC7</name>
<dbReference type="AlphaFoldDB" id="D6RPJ5"/>
<feature type="region of interest" description="Disordered" evidence="1">
    <location>
        <begin position="1"/>
        <end position="29"/>
    </location>
</feature>
<dbReference type="HOGENOM" id="CLU_2849609_0_0_1"/>
<dbReference type="VEuPathDB" id="FungiDB:CC1G_15210"/>
<reference evidence="2 3" key="1">
    <citation type="journal article" date="2010" name="Proc. Natl. Acad. Sci. U.S.A.">
        <title>Insights into evolution of multicellular fungi from the assembled chromosomes of the mushroom Coprinopsis cinerea (Coprinus cinereus).</title>
        <authorList>
            <person name="Stajich J.E."/>
            <person name="Wilke S.K."/>
            <person name="Ahren D."/>
            <person name="Au C.H."/>
            <person name="Birren B.W."/>
            <person name="Borodovsky M."/>
            <person name="Burns C."/>
            <person name="Canback B."/>
            <person name="Casselton L.A."/>
            <person name="Cheng C.K."/>
            <person name="Deng J."/>
            <person name="Dietrich F.S."/>
            <person name="Fargo D.C."/>
            <person name="Farman M.L."/>
            <person name="Gathman A.C."/>
            <person name="Goldberg J."/>
            <person name="Guigo R."/>
            <person name="Hoegger P.J."/>
            <person name="Hooker J.B."/>
            <person name="Huggins A."/>
            <person name="James T.Y."/>
            <person name="Kamada T."/>
            <person name="Kilaru S."/>
            <person name="Kodira C."/>
            <person name="Kues U."/>
            <person name="Kupfer D."/>
            <person name="Kwan H.S."/>
            <person name="Lomsadze A."/>
            <person name="Li W."/>
            <person name="Lilly W.W."/>
            <person name="Ma L.J."/>
            <person name="Mackey A.J."/>
            <person name="Manning G."/>
            <person name="Martin F."/>
            <person name="Muraguchi H."/>
            <person name="Natvig D.O."/>
            <person name="Palmerini H."/>
            <person name="Ramesh M.A."/>
            <person name="Rehmeyer C.J."/>
            <person name="Roe B.A."/>
            <person name="Shenoy N."/>
            <person name="Stanke M."/>
            <person name="Ter-Hovhannisyan V."/>
            <person name="Tunlid A."/>
            <person name="Velagapudi R."/>
            <person name="Vision T.J."/>
            <person name="Zeng Q."/>
            <person name="Zolan M.E."/>
            <person name="Pukkila P.J."/>
        </authorList>
    </citation>
    <scope>NUCLEOTIDE SEQUENCE [LARGE SCALE GENOMIC DNA]</scope>
    <source>
        <strain evidence="3">Okayama-7 / 130 / ATCC MYA-4618 / FGSC 9003</strain>
    </source>
</reference>
<dbReference type="OrthoDB" id="4849160at2759"/>
<evidence type="ECO:0000256" key="1">
    <source>
        <dbReference type="SAM" id="MobiDB-lite"/>
    </source>
</evidence>
<proteinExistence type="predicted"/>
<dbReference type="GeneID" id="9379159"/>
<accession>D6RPJ5</accession>
<gene>
    <name evidence="2" type="ORF">CC1G_15210</name>
</gene>
<dbReference type="RefSeq" id="XP_002910575.1">
    <property type="nucleotide sequence ID" value="XM_002910529.1"/>
</dbReference>
<dbReference type="EMBL" id="AACS02000009">
    <property type="protein sequence ID" value="EFI27081.1"/>
    <property type="molecule type" value="Genomic_DNA"/>
</dbReference>
<organism evidence="2 3">
    <name type="scientific">Coprinopsis cinerea (strain Okayama-7 / 130 / ATCC MYA-4618 / FGSC 9003)</name>
    <name type="common">Inky cap fungus</name>
    <name type="synonym">Hormographiella aspergillata</name>
    <dbReference type="NCBI Taxonomy" id="240176"/>
    <lineage>
        <taxon>Eukaryota</taxon>
        <taxon>Fungi</taxon>
        <taxon>Dikarya</taxon>
        <taxon>Basidiomycota</taxon>
        <taxon>Agaricomycotina</taxon>
        <taxon>Agaricomycetes</taxon>
        <taxon>Agaricomycetidae</taxon>
        <taxon>Agaricales</taxon>
        <taxon>Agaricineae</taxon>
        <taxon>Psathyrellaceae</taxon>
        <taxon>Coprinopsis</taxon>
    </lineage>
</organism>
<sequence>MTPQAPRPPHPPRRLSFPDDLVVRGGGGKLPPSRYLVKFPGGYKNDDPGLNVNLYDPEVWYGQGS</sequence>
<dbReference type="InParanoid" id="D6RPJ5"/>